<comment type="subcellular location">
    <subcellularLocation>
        <location evidence="1">Cell membrane</location>
        <topology evidence="1">Multi-pass membrane protein</topology>
    </subcellularLocation>
</comment>
<evidence type="ECO:0000256" key="3">
    <source>
        <dbReference type="ARBA" id="ARBA00022741"/>
    </source>
</evidence>
<gene>
    <name evidence="10" type="ORF">J2D73_18660</name>
</gene>
<keyword evidence="6 7" id="KW-0472">Membrane</keyword>
<proteinExistence type="predicted"/>
<evidence type="ECO:0000256" key="5">
    <source>
        <dbReference type="ARBA" id="ARBA00022989"/>
    </source>
</evidence>
<keyword evidence="4 10" id="KW-0067">ATP-binding</keyword>
<dbReference type="InterPro" id="IPR003439">
    <property type="entry name" value="ABC_transporter-like_ATP-bd"/>
</dbReference>
<reference evidence="10 11" key="1">
    <citation type="submission" date="2021-03" db="EMBL/GenBank/DDBJ databases">
        <title>The complete genome sequence of Acetobacter sacchari TBRC 11175.</title>
        <authorList>
            <person name="Charoenyingcharoen P."/>
            <person name="Yukphan P."/>
        </authorList>
    </citation>
    <scope>NUCLEOTIDE SEQUENCE [LARGE SCALE GENOMIC DNA]</scope>
    <source>
        <strain evidence="10 11">TBRC 11175</strain>
    </source>
</reference>
<dbReference type="Gene3D" id="1.20.1560.10">
    <property type="entry name" value="ABC transporter type 1, transmembrane domain"/>
    <property type="match status" value="1"/>
</dbReference>
<dbReference type="SUPFAM" id="SSF52540">
    <property type="entry name" value="P-loop containing nucleoside triphosphate hydrolases"/>
    <property type="match status" value="1"/>
</dbReference>
<dbReference type="Pfam" id="PF00005">
    <property type="entry name" value="ABC_tran"/>
    <property type="match status" value="1"/>
</dbReference>
<organism evidence="10 11">
    <name type="scientific">Acetobacter sacchari</name>
    <dbReference type="NCBI Taxonomy" id="2661687"/>
    <lineage>
        <taxon>Bacteria</taxon>
        <taxon>Pseudomonadati</taxon>
        <taxon>Pseudomonadota</taxon>
        <taxon>Alphaproteobacteria</taxon>
        <taxon>Acetobacterales</taxon>
        <taxon>Acetobacteraceae</taxon>
        <taxon>Acetobacter</taxon>
    </lineage>
</organism>
<feature type="transmembrane region" description="Helical" evidence="7">
    <location>
        <begin position="302"/>
        <end position="321"/>
    </location>
</feature>
<dbReference type="Gene3D" id="3.40.50.300">
    <property type="entry name" value="P-loop containing nucleotide triphosphate hydrolases"/>
    <property type="match status" value="1"/>
</dbReference>
<evidence type="ECO:0000256" key="6">
    <source>
        <dbReference type="ARBA" id="ARBA00023136"/>
    </source>
</evidence>
<keyword evidence="5 7" id="KW-1133">Transmembrane helix</keyword>
<feature type="transmembrane region" description="Helical" evidence="7">
    <location>
        <begin position="173"/>
        <end position="196"/>
    </location>
</feature>
<accession>A0ABS3M0X3</accession>
<dbReference type="PANTHER" id="PTHR43394">
    <property type="entry name" value="ATP-DEPENDENT PERMEASE MDL1, MITOCHONDRIAL"/>
    <property type="match status" value="1"/>
</dbReference>
<feature type="domain" description="ABC transmembrane type-1" evidence="9">
    <location>
        <begin position="75"/>
        <end position="359"/>
    </location>
</feature>
<dbReference type="Proteomes" id="UP000664771">
    <property type="component" value="Unassembled WGS sequence"/>
</dbReference>
<keyword evidence="3" id="KW-0547">Nucleotide-binding</keyword>
<dbReference type="InterPro" id="IPR036640">
    <property type="entry name" value="ABC1_TM_sf"/>
</dbReference>
<feature type="transmembrane region" description="Helical" evidence="7">
    <location>
        <begin position="111"/>
        <end position="131"/>
    </location>
</feature>
<feature type="transmembrane region" description="Helical" evidence="7">
    <location>
        <begin position="77"/>
        <end position="99"/>
    </location>
</feature>
<dbReference type="Pfam" id="PF00664">
    <property type="entry name" value="ABC_membrane"/>
    <property type="match status" value="1"/>
</dbReference>
<feature type="transmembrane region" description="Helical" evidence="7">
    <location>
        <begin position="202"/>
        <end position="232"/>
    </location>
</feature>
<dbReference type="PANTHER" id="PTHR43394:SF1">
    <property type="entry name" value="ATP-BINDING CASSETTE SUB-FAMILY B MEMBER 10, MITOCHONDRIAL"/>
    <property type="match status" value="1"/>
</dbReference>
<dbReference type="InterPro" id="IPR011527">
    <property type="entry name" value="ABC1_TM_dom"/>
</dbReference>
<sequence>MANRLSREKANPALSSSVTNVYKGRKLTGEVRAHGRSRLKRDDGITVSDEQLPKYAGRPGRFIACYARRHAASHAMVFGFVTIAVACAVFSSYAIRHLVDTMNASQHGDMLAVWRAVAWLAVVIAADNMSWRVAGWFAAKTFVDVTGDVRRDLFRYLTGHSTSYFSDRMPAALAARISTAGNASFTLESLLAWNVLPPCLNVLLSITLMLTVSPLMGGVIIVLSAALAYLMFRMAQAGRELHATYASDAAGVDGEMQDVVGNLPLVRTFGMLGYERRRLASVLRTEMASRGRSLRYLERLRLVHAALTAILTAGLLVWVVLLWRNGAASVGDVVMVITLGFMILHGTRDLAVALVEMIQHLARLGETLSTILLTHEMRDQVDAVGFRQEQKGEVTFNDVTFAYPGGPNVLEHFHLHVAPGSRVGLVGRSGSGKSTVLALLQRQRYVQGGAVIIDHENIGALTETALRSCMSVVPQEVSLLRRSVGDNIRYGKPEATDDEVRAAADAAGCTDFIMALPEGFATEVGDRGVKLSGGQRQRLAIARAFLRNAPILVLDEATSALDSESEHHVQMALSRLMVGRTVIAVAHRLSTLKDFDRIVVMQKGRIVEDGSPGELERRDGPYREFLSRQAMEIAPI</sequence>
<evidence type="ECO:0000259" key="8">
    <source>
        <dbReference type="PROSITE" id="PS50893"/>
    </source>
</evidence>
<evidence type="ECO:0000259" key="9">
    <source>
        <dbReference type="PROSITE" id="PS50929"/>
    </source>
</evidence>
<evidence type="ECO:0000256" key="1">
    <source>
        <dbReference type="ARBA" id="ARBA00004651"/>
    </source>
</evidence>
<dbReference type="SMART" id="SM00382">
    <property type="entry name" value="AAA"/>
    <property type="match status" value="1"/>
</dbReference>
<keyword evidence="2 7" id="KW-0812">Transmembrane</keyword>
<dbReference type="GO" id="GO:0005524">
    <property type="term" value="F:ATP binding"/>
    <property type="evidence" value="ECO:0007669"/>
    <property type="project" value="UniProtKB-KW"/>
</dbReference>
<dbReference type="InterPro" id="IPR039421">
    <property type="entry name" value="Type_1_exporter"/>
</dbReference>
<comment type="caution">
    <text evidence="10">The sequence shown here is derived from an EMBL/GenBank/DDBJ whole genome shotgun (WGS) entry which is preliminary data.</text>
</comment>
<dbReference type="PROSITE" id="PS00211">
    <property type="entry name" value="ABC_TRANSPORTER_1"/>
    <property type="match status" value="1"/>
</dbReference>
<dbReference type="PROSITE" id="PS50929">
    <property type="entry name" value="ABC_TM1F"/>
    <property type="match status" value="1"/>
</dbReference>
<dbReference type="InterPro" id="IPR017871">
    <property type="entry name" value="ABC_transporter-like_CS"/>
</dbReference>
<evidence type="ECO:0000313" key="10">
    <source>
        <dbReference type="EMBL" id="MBO1361808.1"/>
    </source>
</evidence>
<keyword evidence="11" id="KW-1185">Reference proteome</keyword>
<dbReference type="EMBL" id="JAFVMF010000031">
    <property type="protein sequence ID" value="MBO1361808.1"/>
    <property type="molecule type" value="Genomic_DNA"/>
</dbReference>
<dbReference type="InterPro" id="IPR027417">
    <property type="entry name" value="P-loop_NTPase"/>
</dbReference>
<evidence type="ECO:0000256" key="2">
    <source>
        <dbReference type="ARBA" id="ARBA00022692"/>
    </source>
</evidence>
<evidence type="ECO:0000313" key="11">
    <source>
        <dbReference type="Proteomes" id="UP000664771"/>
    </source>
</evidence>
<name>A0ABS3M0X3_9PROT</name>
<evidence type="ECO:0000256" key="4">
    <source>
        <dbReference type="ARBA" id="ARBA00022840"/>
    </source>
</evidence>
<dbReference type="InterPro" id="IPR003593">
    <property type="entry name" value="AAA+_ATPase"/>
</dbReference>
<evidence type="ECO:0000256" key="7">
    <source>
        <dbReference type="SAM" id="Phobius"/>
    </source>
</evidence>
<protein>
    <submittedName>
        <fullName evidence="10">ABC transporter ATP-binding protein</fullName>
    </submittedName>
</protein>
<dbReference type="PROSITE" id="PS50893">
    <property type="entry name" value="ABC_TRANSPORTER_2"/>
    <property type="match status" value="1"/>
</dbReference>
<dbReference type="SUPFAM" id="SSF90123">
    <property type="entry name" value="ABC transporter transmembrane region"/>
    <property type="match status" value="1"/>
</dbReference>
<feature type="domain" description="ABC transporter" evidence="8">
    <location>
        <begin position="394"/>
        <end position="628"/>
    </location>
</feature>